<keyword evidence="7" id="KW-0597">Phosphoprotein</keyword>
<dbReference type="InterPro" id="IPR036936">
    <property type="entry name" value="CRIB_dom_sf"/>
</dbReference>
<dbReference type="Proteomes" id="UP000076408">
    <property type="component" value="Unassembled WGS sequence"/>
</dbReference>
<dbReference type="CDD" id="cd21762">
    <property type="entry name" value="WH2"/>
    <property type="match status" value="1"/>
</dbReference>
<dbReference type="RefSeq" id="XP_035902380.1">
    <property type="nucleotide sequence ID" value="XM_036046487.1"/>
</dbReference>
<evidence type="ECO:0000256" key="3">
    <source>
        <dbReference type="ARBA" id="ARBA00004245"/>
    </source>
</evidence>
<feature type="region of interest" description="Disordered" evidence="15">
    <location>
        <begin position="314"/>
        <end position="509"/>
    </location>
</feature>
<dbReference type="InterPro" id="IPR011993">
    <property type="entry name" value="PH-like_dom_sf"/>
</dbReference>
<protein>
    <recommendedName>
        <fullName evidence="18">WH1 domain-containing protein</fullName>
    </recommendedName>
</protein>
<dbReference type="Gene3D" id="3.90.810.10">
    <property type="entry name" value="CRIB domain"/>
    <property type="match status" value="1"/>
</dbReference>
<evidence type="ECO:0000256" key="11">
    <source>
        <dbReference type="ARBA" id="ARBA00023139"/>
    </source>
</evidence>
<evidence type="ECO:0000256" key="8">
    <source>
        <dbReference type="ARBA" id="ARBA00022737"/>
    </source>
</evidence>
<evidence type="ECO:0000256" key="12">
    <source>
        <dbReference type="ARBA" id="ARBA00023212"/>
    </source>
</evidence>
<evidence type="ECO:0000313" key="17">
    <source>
        <dbReference type="Proteomes" id="UP000076408"/>
    </source>
</evidence>
<keyword evidence="17" id="KW-1185">Reference proteome</keyword>
<feature type="compositionally biased region" description="Basic and acidic residues" evidence="15">
    <location>
        <begin position="151"/>
        <end position="166"/>
    </location>
</feature>
<evidence type="ECO:0000256" key="1">
    <source>
        <dbReference type="ARBA" id="ARBA00004123"/>
    </source>
</evidence>
<dbReference type="GO" id="GO:0003779">
    <property type="term" value="F:actin binding"/>
    <property type="evidence" value="ECO:0007669"/>
    <property type="project" value="InterPro"/>
</dbReference>
<dbReference type="GO" id="GO:0005634">
    <property type="term" value="C:nucleus"/>
    <property type="evidence" value="ECO:0007669"/>
    <property type="project" value="UniProtKB-SubCell"/>
</dbReference>
<dbReference type="Pfam" id="PF00568">
    <property type="entry name" value="WH1"/>
    <property type="match status" value="1"/>
</dbReference>
<dbReference type="VEuPathDB" id="VectorBase:ASTEI20_031380"/>
<dbReference type="EnsemblMetazoa" id="ASTEI01142-RA">
    <property type="protein sequence ID" value="ASTEI01142-PA"/>
    <property type="gene ID" value="ASTEI01142"/>
</dbReference>
<dbReference type="PANTHER" id="PTHR13502">
    <property type="entry name" value="CDC42 SMALL EFFECTOR PROTEIN HOMOLOG"/>
    <property type="match status" value="1"/>
</dbReference>
<dbReference type="GO" id="GO:0031267">
    <property type="term" value="F:small GTPase binding"/>
    <property type="evidence" value="ECO:0007669"/>
    <property type="project" value="InterPro"/>
</dbReference>
<dbReference type="RefSeq" id="XP_035902398.1">
    <property type="nucleotide sequence ID" value="XM_036046505.1"/>
</dbReference>
<dbReference type="GO" id="GO:0008360">
    <property type="term" value="P:regulation of cell shape"/>
    <property type="evidence" value="ECO:0007669"/>
    <property type="project" value="UniProtKB-KW"/>
</dbReference>
<dbReference type="GO" id="GO:0005886">
    <property type="term" value="C:plasma membrane"/>
    <property type="evidence" value="ECO:0007669"/>
    <property type="project" value="UniProtKB-SubCell"/>
</dbReference>
<comment type="subcellular location">
    <subcellularLocation>
        <location evidence="2">Cell membrane</location>
        <topology evidence="2">Lipid-anchor</topology>
    </subcellularLocation>
    <subcellularLocation>
        <location evidence="3">Cytoplasm</location>
        <location evidence="3">Cytoskeleton</location>
    </subcellularLocation>
    <subcellularLocation>
        <location evidence="1">Nucleus</location>
    </subcellularLocation>
</comment>
<evidence type="ECO:0008006" key="18">
    <source>
        <dbReference type="Google" id="ProtNLM"/>
    </source>
</evidence>
<dbReference type="GO" id="GO:0035023">
    <property type="term" value="P:regulation of Rho protein signal transduction"/>
    <property type="evidence" value="ECO:0007669"/>
    <property type="project" value="InterPro"/>
</dbReference>
<dbReference type="RefSeq" id="XP_035902419.1">
    <property type="nucleotide sequence ID" value="XM_036046526.1"/>
</dbReference>
<dbReference type="Gene3D" id="6.10.280.150">
    <property type="match status" value="1"/>
</dbReference>
<evidence type="ECO:0000256" key="13">
    <source>
        <dbReference type="ARBA" id="ARBA00023242"/>
    </source>
</evidence>
<dbReference type="Pfam" id="PF02205">
    <property type="entry name" value="WH2"/>
    <property type="match status" value="2"/>
</dbReference>
<dbReference type="SUPFAM" id="SSF50729">
    <property type="entry name" value="PH domain-like"/>
    <property type="match status" value="1"/>
</dbReference>
<feature type="region of interest" description="Disordered" evidence="15">
    <location>
        <begin position="146"/>
        <end position="226"/>
    </location>
</feature>
<reference evidence="17" key="1">
    <citation type="journal article" date="2014" name="Genome Biol.">
        <title>Genome analysis of a major urban malaria vector mosquito, Anopheles stephensi.</title>
        <authorList>
            <person name="Jiang X."/>
            <person name="Peery A."/>
            <person name="Hall A.B."/>
            <person name="Sharma A."/>
            <person name="Chen X.G."/>
            <person name="Waterhouse R.M."/>
            <person name="Komissarov A."/>
            <person name="Riehle M.M."/>
            <person name="Shouche Y."/>
            <person name="Sharakhova M.V."/>
            <person name="Lawson D."/>
            <person name="Pakpour N."/>
            <person name="Arensburger P."/>
            <person name="Davidson V.L."/>
            <person name="Eiglmeier K."/>
            <person name="Emrich S."/>
            <person name="George P."/>
            <person name="Kennedy R.C."/>
            <person name="Mane S.P."/>
            <person name="Maslen G."/>
            <person name="Oringanje C."/>
            <person name="Qi Y."/>
            <person name="Settlage R."/>
            <person name="Tojo M."/>
            <person name="Tubio J.M."/>
            <person name="Unger M.F."/>
            <person name="Wang B."/>
            <person name="Vernick K.D."/>
            <person name="Ribeiro J.M."/>
            <person name="James A.A."/>
            <person name="Michel K."/>
            <person name="Riehle M.A."/>
            <person name="Luckhart S."/>
            <person name="Sharakhov I.V."/>
            <person name="Tu Z."/>
        </authorList>
    </citation>
    <scope>NUCLEOTIDE SEQUENCE [LARGE SCALE GENOMIC DNA]</scope>
    <source>
        <strain evidence="17">Indian</strain>
    </source>
</reference>
<evidence type="ECO:0000256" key="14">
    <source>
        <dbReference type="ARBA" id="ARBA00023288"/>
    </source>
</evidence>
<accession>A0A182XY56</accession>
<dbReference type="CDD" id="cd00132">
    <property type="entry name" value="CRIB"/>
    <property type="match status" value="1"/>
</dbReference>
<dbReference type="VEuPathDB" id="VectorBase:ASTE005425"/>
<dbReference type="SMART" id="SM00285">
    <property type="entry name" value="PBD"/>
    <property type="match status" value="1"/>
</dbReference>
<dbReference type="KEGG" id="aste:118507674"/>
<dbReference type="SMART" id="SM00461">
    <property type="entry name" value="WH1"/>
    <property type="match status" value="1"/>
</dbReference>
<dbReference type="PROSITE" id="PS51082">
    <property type="entry name" value="WH2"/>
    <property type="match status" value="2"/>
</dbReference>
<keyword evidence="5" id="KW-1003">Cell membrane</keyword>
<dbReference type="PROSITE" id="PS50108">
    <property type="entry name" value="CRIB"/>
    <property type="match status" value="1"/>
</dbReference>
<feature type="compositionally biased region" description="Pro residues" evidence="15">
    <location>
        <begin position="429"/>
        <end position="461"/>
    </location>
</feature>
<keyword evidence="13" id="KW-0539">Nucleus</keyword>
<evidence type="ECO:0000256" key="7">
    <source>
        <dbReference type="ARBA" id="ARBA00022553"/>
    </source>
</evidence>
<feature type="compositionally biased region" description="Gly residues" evidence="15">
    <location>
        <begin position="464"/>
        <end position="473"/>
    </location>
</feature>
<dbReference type="FunFam" id="2.30.29.30:FF:000130">
    <property type="entry name" value="neural Wiskott-Aldrich syndrome protein"/>
    <property type="match status" value="1"/>
</dbReference>
<dbReference type="InterPro" id="IPR011026">
    <property type="entry name" value="WAS_C"/>
</dbReference>
<dbReference type="Pfam" id="PF00786">
    <property type="entry name" value="PBD"/>
    <property type="match status" value="1"/>
</dbReference>
<dbReference type="InterPro" id="IPR000095">
    <property type="entry name" value="CRIB_dom"/>
</dbReference>
<feature type="compositionally biased region" description="Low complexity" evidence="15">
    <location>
        <begin position="575"/>
        <end position="584"/>
    </location>
</feature>
<dbReference type="InterPro" id="IPR039056">
    <property type="entry name" value="SPEC"/>
</dbReference>
<sequence length="584" mass="62833">MKQPSGGENAGDRNSTASKANRPSTLLTNEENDQLFRLLGRRCQTLSTAVVQLYTTQSPAHASWVKRCTGALCFIKDNIRKSYYFRLYCLKANQMVWEQELYEKIEVTLPKPYLITFEGQDGIVAFNFATEDEAAAIMNTTLTTIHNRNRRRDERIKRNNTRKDPPPARPPPLQNIPVGAGGSNIPDTDASVTYRNKQPFASPFSGPAPGPPMQQYPGQQPVAPNLGNATHQKPRKVKGMGKLQKSDIGSPSNFKHVTHVGWDPHSGFDLIGAQESLKPFLEKAGVGDQHLKDRDTCAFIYDFIQTNNVLDTVKSEQSSGRKQKPPAPPPVPVRTHTTVAPQPETFPSQPQSHDHHPPSQHPPSVPSHQNGHTRNPPPPPPHRTLPPLPPTTPPKVVPGGAPPATRPPPMQPPPTQPVPSVAPPSSSAPAPPPPPPPMMTGPVPPPPPPMMMPSLKPPAPAIPGGAGGGGGDDGGGDARSALLDSIRKGTTLKKVDQSTHSTGSGDMRNDLMTEIQQGFQLRPVANRELNAVGERNSGGGGSGDVGTDALADALRRALAERGRVIRASDEDDSDSNSNNTDWED</sequence>
<keyword evidence="9" id="KW-0133">Cell shape</keyword>
<evidence type="ECO:0000256" key="2">
    <source>
        <dbReference type="ARBA" id="ARBA00004193"/>
    </source>
</evidence>
<dbReference type="RefSeq" id="XP_035902429.1">
    <property type="nucleotide sequence ID" value="XM_036046536.1"/>
</dbReference>
<dbReference type="AlphaFoldDB" id="A0A182XY56"/>
<dbReference type="VEuPathDB" id="VectorBase:ASTEI01142"/>
<evidence type="ECO:0000256" key="10">
    <source>
        <dbReference type="ARBA" id="ARBA00023136"/>
    </source>
</evidence>
<keyword evidence="14" id="KW-0449">Lipoprotein</keyword>
<dbReference type="InterPro" id="IPR033927">
    <property type="entry name" value="WASPfam_EVH1"/>
</dbReference>
<dbReference type="PRINTS" id="PR01217">
    <property type="entry name" value="PRICHEXTENSN"/>
</dbReference>
<comment type="similarity">
    <text evidence="4">Belongs to the CDC42SE/SPEC family.</text>
</comment>
<keyword evidence="12" id="KW-0206">Cytoskeleton</keyword>
<dbReference type="CTD" id="43402"/>
<dbReference type="OrthoDB" id="8963340at2759"/>
<dbReference type="RefSeq" id="XP_035902361.1">
    <property type="nucleotide sequence ID" value="XM_036046468.1"/>
</dbReference>
<dbReference type="SMART" id="SM00246">
    <property type="entry name" value="WH2"/>
    <property type="match status" value="2"/>
</dbReference>
<feature type="compositionally biased region" description="Pro residues" evidence="15">
    <location>
        <begin position="375"/>
        <end position="422"/>
    </location>
</feature>
<proteinExistence type="inferred from homology"/>
<feature type="region of interest" description="Disordered" evidence="15">
    <location>
        <begin position="1"/>
        <end position="24"/>
    </location>
</feature>
<evidence type="ECO:0000256" key="15">
    <source>
        <dbReference type="SAM" id="MobiDB-lite"/>
    </source>
</evidence>
<evidence type="ECO:0000256" key="5">
    <source>
        <dbReference type="ARBA" id="ARBA00022475"/>
    </source>
</evidence>
<dbReference type="Gene3D" id="2.30.29.30">
    <property type="entry name" value="Pleckstrin-homology domain (PH domain)/Phosphotyrosine-binding domain (PTB)"/>
    <property type="match status" value="1"/>
</dbReference>
<dbReference type="OMA" id="FSVELYF"/>
<dbReference type="GO" id="GO:0005856">
    <property type="term" value="C:cytoskeleton"/>
    <property type="evidence" value="ECO:0007669"/>
    <property type="project" value="UniProtKB-SubCell"/>
</dbReference>
<feature type="region of interest" description="Disordered" evidence="15">
    <location>
        <begin position="561"/>
        <end position="584"/>
    </location>
</feature>
<dbReference type="InterPro" id="IPR000697">
    <property type="entry name" value="WH1/EVH1_dom"/>
</dbReference>
<feature type="compositionally biased region" description="Polar residues" evidence="15">
    <location>
        <begin position="12"/>
        <end position="24"/>
    </location>
</feature>
<dbReference type="RefSeq" id="XP_035902371.1">
    <property type="nucleotide sequence ID" value="XM_036046478.1"/>
</dbReference>
<evidence type="ECO:0000256" key="4">
    <source>
        <dbReference type="ARBA" id="ARBA00005720"/>
    </source>
</evidence>
<evidence type="ECO:0000256" key="6">
    <source>
        <dbReference type="ARBA" id="ARBA00022490"/>
    </source>
</evidence>
<evidence type="ECO:0000313" key="16">
    <source>
        <dbReference type="EnsemblMetazoa" id="ASTEI01142-PA"/>
    </source>
</evidence>
<keyword evidence="8" id="KW-0677">Repeat</keyword>
<evidence type="ECO:0000256" key="9">
    <source>
        <dbReference type="ARBA" id="ARBA00022960"/>
    </source>
</evidence>
<dbReference type="CDD" id="cd01205">
    <property type="entry name" value="EVH1_WASP-like"/>
    <property type="match status" value="1"/>
</dbReference>
<dbReference type="PROSITE" id="PS50229">
    <property type="entry name" value="WH1"/>
    <property type="match status" value="1"/>
</dbReference>
<reference evidence="16" key="2">
    <citation type="submission" date="2020-05" db="UniProtKB">
        <authorList>
            <consortium name="EnsemblMetazoa"/>
        </authorList>
    </citation>
    <scope>IDENTIFICATION</scope>
    <source>
        <strain evidence="16">Indian</strain>
    </source>
</reference>
<name>A0A182XY56_ANOST</name>
<keyword evidence="6" id="KW-0963">Cytoplasm</keyword>
<keyword evidence="10" id="KW-0472">Membrane</keyword>
<dbReference type="RefSeq" id="XP_035902409.1">
    <property type="nucleotide sequence ID" value="XM_036046516.1"/>
</dbReference>
<dbReference type="PANTHER" id="PTHR13502:SF9">
    <property type="entry name" value="CRIB DOMAIN-CONTAINING PROTEIN"/>
    <property type="match status" value="1"/>
</dbReference>
<dbReference type="STRING" id="30069.A0A182XY56"/>
<dbReference type="GeneID" id="118507674"/>
<dbReference type="RefSeq" id="XP_035902388.1">
    <property type="nucleotide sequence ID" value="XM_036046495.1"/>
</dbReference>
<dbReference type="SUPFAM" id="SSF47912">
    <property type="entry name" value="Wiscott-Aldrich syndrome protein, WASP, C-terminal domain"/>
    <property type="match status" value="1"/>
</dbReference>
<keyword evidence="11" id="KW-0564">Palmitate</keyword>
<organism evidence="16 17">
    <name type="scientific">Anopheles stephensi</name>
    <name type="common">Indo-Pakistan malaria mosquito</name>
    <dbReference type="NCBI Taxonomy" id="30069"/>
    <lineage>
        <taxon>Eukaryota</taxon>
        <taxon>Metazoa</taxon>
        <taxon>Ecdysozoa</taxon>
        <taxon>Arthropoda</taxon>
        <taxon>Hexapoda</taxon>
        <taxon>Insecta</taxon>
        <taxon>Pterygota</taxon>
        <taxon>Neoptera</taxon>
        <taxon>Endopterygota</taxon>
        <taxon>Diptera</taxon>
        <taxon>Nematocera</taxon>
        <taxon>Culicoidea</taxon>
        <taxon>Culicidae</taxon>
        <taxon>Anophelinae</taxon>
        <taxon>Anopheles</taxon>
    </lineage>
</organism>
<feature type="compositionally biased region" description="Low complexity" evidence="15">
    <location>
        <begin position="333"/>
        <end position="351"/>
    </location>
</feature>
<dbReference type="InterPro" id="IPR003124">
    <property type="entry name" value="WH2_dom"/>
</dbReference>
<dbReference type="GO" id="GO:0007015">
    <property type="term" value="P:actin filament organization"/>
    <property type="evidence" value="ECO:0007669"/>
    <property type="project" value="InterPro"/>
</dbReference>